<accession>A0A417Y4K1</accession>
<feature type="domain" description="Peptidase M10 metallopeptidase" evidence="6">
    <location>
        <begin position="101"/>
        <end position="251"/>
    </location>
</feature>
<keyword evidence="4" id="KW-0862">Zinc</keyword>
<evidence type="ECO:0000256" key="3">
    <source>
        <dbReference type="ARBA" id="ARBA00022801"/>
    </source>
</evidence>
<evidence type="ECO:0000256" key="5">
    <source>
        <dbReference type="SAM" id="Phobius"/>
    </source>
</evidence>
<comment type="caution">
    <text evidence="7">The sequence shown here is derived from an EMBL/GenBank/DDBJ whole genome shotgun (WGS) entry which is preliminary data.</text>
</comment>
<dbReference type="Proteomes" id="UP000283644">
    <property type="component" value="Unassembled WGS sequence"/>
</dbReference>
<dbReference type="GO" id="GO:0006508">
    <property type="term" value="P:proteolysis"/>
    <property type="evidence" value="ECO:0007669"/>
    <property type="project" value="UniProtKB-KW"/>
</dbReference>
<dbReference type="GO" id="GO:0004222">
    <property type="term" value="F:metalloendopeptidase activity"/>
    <property type="evidence" value="ECO:0007669"/>
    <property type="project" value="InterPro"/>
</dbReference>
<proteinExistence type="predicted"/>
<evidence type="ECO:0000259" key="6">
    <source>
        <dbReference type="Pfam" id="PF00413"/>
    </source>
</evidence>
<dbReference type="OrthoDB" id="4297752at2"/>
<evidence type="ECO:0000256" key="2">
    <source>
        <dbReference type="ARBA" id="ARBA00022723"/>
    </source>
</evidence>
<evidence type="ECO:0000313" key="7">
    <source>
        <dbReference type="EMBL" id="RHW27590.1"/>
    </source>
</evidence>
<keyword evidence="8" id="KW-1185">Reference proteome</keyword>
<keyword evidence="1" id="KW-0645">Protease</keyword>
<feature type="transmembrane region" description="Helical" evidence="5">
    <location>
        <begin position="34"/>
        <end position="52"/>
    </location>
</feature>
<dbReference type="EMBL" id="QXGH01000012">
    <property type="protein sequence ID" value="RHW27590.1"/>
    <property type="molecule type" value="Genomic_DNA"/>
</dbReference>
<dbReference type="SUPFAM" id="SSF55486">
    <property type="entry name" value="Metalloproteases ('zincins'), catalytic domain"/>
    <property type="match status" value="1"/>
</dbReference>
<dbReference type="GO" id="GO:0008270">
    <property type="term" value="F:zinc ion binding"/>
    <property type="evidence" value="ECO:0007669"/>
    <property type="project" value="InterPro"/>
</dbReference>
<dbReference type="Gene3D" id="3.40.390.10">
    <property type="entry name" value="Collagenase (Catalytic Domain)"/>
    <property type="match status" value="1"/>
</dbReference>
<dbReference type="AlphaFoldDB" id="A0A417Y4K1"/>
<keyword evidence="5" id="KW-0812">Transmembrane</keyword>
<protein>
    <recommendedName>
        <fullName evidence="6">Peptidase M10 metallopeptidase domain-containing protein</fullName>
    </recommendedName>
</protein>
<organism evidence="7 8">
    <name type="scientific">Nocardioides immobilis</name>
    <dbReference type="NCBI Taxonomy" id="2049295"/>
    <lineage>
        <taxon>Bacteria</taxon>
        <taxon>Bacillati</taxon>
        <taxon>Actinomycetota</taxon>
        <taxon>Actinomycetes</taxon>
        <taxon>Propionibacteriales</taxon>
        <taxon>Nocardioidaceae</taxon>
        <taxon>Nocardioides</taxon>
    </lineage>
</organism>
<dbReference type="Pfam" id="PF00413">
    <property type="entry name" value="Peptidase_M10"/>
    <property type="match status" value="1"/>
</dbReference>
<sequence>MPRFRLRAPGDLAGRPRVRPGVDTPLSERWRSGLALLISLIVLGAIILWAPADGPAGLRRALGIGEEPLGDPADVPPGGTYAFLEHQPGALKEPVAWDPCDEIHYEINPDGAPEDAEDTEEFVADAIEVVAHYTGLEFVYDGRTDRRPEWDRQFVPSLGQHEPVLIAWATESEVPQLEDEVAGIGGAVAVEVQPEGWLRYVTGGVTLDSDAFEEMDPVLGDNEQGRAVLLHELGHLVGLDHVDSTDELMFADNVGKSDFGTGDLNGLVRLGEGRCA</sequence>
<keyword evidence="5" id="KW-1133">Transmembrane helix</keyword>
<dbReference type="InterPro" id="IPR024079">
    <property type="entry name" value="MetalloPept_cat_dom_sf"/>
</dbReference>
<keyword evidence="2" id="KW-0479">Metal-binding</keyword>
<gene>
    <name evidence="7" type="ORF">D0Z08_07880</name>
</gene>
<name>A0A417Y4K1_9ACTN</name>
<evidence type="ECO:0000256" key="4">
    <source>
        <dbReference type="ARBA" id="ARBA00022833"/>
    </source>
</evidence>
<evidence type="ECO:0000256" key="1">
    <source>
        <dbReference type="ARBA" id="ARBA00022670"/>
    </source>
</evidence>
<reference evidence="7 8" key="1">
    <citation type="submission" date="2018-09" db="EMBL/GenBank/DDBJ databases">
        <title>Genome sequencing of Nocardioides immobilis CCTCC AB 2017083 for comparison to Nocardioides silvaticus.</title>
        <authorList>
            <person name="Li C."/>
            <person name="Wang G."/>
        </authorList>
    </citation>
    <scope>NUCLEOTIDE SEQUENCE [LARGE SCALE GENOMIC DNA]</scope>
    <source>
        <strain evidence="7 8">CCTCC AB 2017083</strain>
    </source>
</reference>
<dbReference type="InterPro" id="IPR001818">
    <property type="entry name" value="Pept_M10_metallopeptidase"/>
</dbReference>
<keyword evidence="5" id="KW-0472">Membrane</keyword>
<keyword evidence="3" id="KW-0378">Hydrolase</keyword>
<dbReference type="GO" id="GO:0031012">
    <property type="term" value="C:extracellular matrix"/>
    <property type="evidence" value="ECO:0007669"/>
    <property type="project" value="InterPro"/>
</dbReference>
<evidence type="ECO:0000313" key="8">
    <source>
        <dbReference type="Proteomes" id="UP000283644"/>
    </source>
</evidence>